<feature type="compositionally biased region" description="Polar residues" evidence="1">
    <location>
        <begin position="225"/>
        <end position="237"/>
    </location>
</feature>
<dbReference type="Proteomes" id="UP000433309">
    <property type="component" value="Unassembled WGS sequence"/>
</dbReference>
<sequence length="237" mass="26834">MDKKELFQLYEKLYFHEIDAREKLNSRLQTPLTLIVSLIGALAFLVQNYAHQTSVLAALFIIFSGFAALTLATAMYFFVKSWMGTEYFFLPAAVESEAYRQQLIRHFAPYETDGELSSAAFTNYIMDYYIKYSSKNTDANDSRSLRIHKTNICIVVAAAFSFAAFLVFYFGDFDKANKRKPTEITVVQPVVIKGEVMSVTKPPPPPAPPPPRQIREGVEIVKRPQPSNQGSNVHDNK</sequence>
<name>A0A6I2KSX3_9BURK</name>
<evidence type="ECO:0000256" key="1">
    <source>
        <dbReference type="SAM" id="MobiDB-lite"/>
    </source>
</evidence>
<reference evidence="3 4" key="1">
    <citation type="submission" date="2019-11" db="EMBL/GenBank/DDBJ databases">
        <title>Novel species isolated from a subtropical stream in China.</title>
        <authorList>
            <person name="Lu H."/>
        </authorList>
    </citation>
    <scope>NUCLEOTIDE SEQUENCE [LARGE SCALE GENOMIC DNA]</scope>
    <source>
        <strain evidence="3 4">FT80W</strain>
    </source>
</reference>
<evidence type="ECO:0000256" key="2">
    <source>
        <dbReference type="SAM" id="Phobius"/>
    </source>
</evidence>
<comment type="caution">
    <text evidence="3">The sequence shown here is derived from an EMBL/GenBank/DDBJ whole genome shotgun (WGS) entry which is preliminary data.</text>
</comment>
<feature type="compositionally biased region" description="Basic and acidic residues" evidence="1">
    <location>
        <begin position="213"/>
        <end position="222"/>
    </location>
</feature>
<dbReference type="EMBL" id="WKJK01000001">
    <property type="protein sequence ID" value="MRW88462.1"/>
    <property type="molecule type" value="Genomic_DNA"/>
</dbReference>
<gene>
    <name evidence="3" type="ORF">GJ699_00490</name>
</gene>
<feature type="compositionally biased region" description="Pro residues" evidence="1">
    <location>
        <begin position="201"/>
        <end position="212"/>
    </location>
</feature>
<dbReference type="AlphaFoldDB" id="A0A6I2KSX3"/>
<feature type="transmembrane region" description="Helical" evidence="2">
    <location>
        <begin position="31"/>
        <end position="50"/>
    </location>
</feature>
<feature type="transmembrane region" description="Helical" evidence="2">
    <location>
        <begin position="152"/>
        <end position="171"/>
    </location>
</feature>
<keyword evidence="2" id="KW-1133">Transmembrane helix</keyword>
<keyword evidence="4" id="KW-1185">Reference proteome</keyword>
<accession>A0A6I2KSX3</accession>
<organism evidence="3 4">
    <name type="scientific">Duganella guangzhouensis</name>
    <dbReference type="NCBI Taxonomy" id="2666084"/>
    <lineage>
        <taxon>Bacteria</taxon>
        <taxon>Pseudomonadati</taxon>
        <taxon>Pseudomonadota</taxon>
        <taxon>Betaproteobacteria</taxon>
        <taxon>Burkholderiales</taxon>
        <taxon>Oxalobacteraceae</taxon>
        <taxon>Telluria group</taxon>
        <taxon>Duganella</taxon>
    </lineage>
</organism>
<keyword evidence="2" id="KW-0472">Membrane</keyword>
<feature type="transmembrane region" description="Helical" evidence="2">
    <location>
        <begin position="56"/>
        <end position="79"/>
    </location>
</feature>
<proteinExistence type="predicted"/>
<dbReference type="RefSeq" id="WP_154372067.1">
    <property type="nucleotide sequence ID" value="NZ_WKJK01000001.1"/>
</dbReference>
<feature type="region of interest" description="Disordered" evidence="1">
    <location>
        <begin position="197"/>
        <end position="237"/>
    </location>
</feature>
<keyword evidence="2" id="KW-0812">Transmembrane</keyword>
<evidence type="ECO:0000313" key="3">
    <source>
        <dbReference type="EMBL" id="MRW88462.1"/>
    </source>
</evidence>
<evidence type="ECO:0000313" key="4">
    <source>
        <dbReference type="Proteomes" id="UP000433309"/>
    </source>
</evidence>
<protein>
    <submittedName>
        <fullName evidence="3">Uncharacterized protein</fullName>
    </submittedName>
</protein>